<sequence>MSKTPIIEVYDLALKPPTQIVEPSDLPSLSVDDLQRTQVPAATTGAKSRRLGFVIACIITANVVQMISNILSIAGGFVISKALGVDPGPGKANWTAASYQLTQGTFILASGRFGAVYGHRNMVLLGGAWLTLWSLINGFCDNFIAFNVVRAISGIGGALIMPNTVAMIGIACPPGKLRNLSLGFFGASNPIAGGLGSIFTGAVLHFTSWKWIFIIMAIIGAVTYGILWFLVPPEHPVDPHGDIDWIGAALGSSGLIIFNVAWNQSPAVGWSNPYEIALLILSITLILVFLLWEAKYATTPIIPLEIWKAPSFLPLTLVVLFSFMSFGILLWYMIAWQQILRHWSVLLFGIGWIPFSLFGAIGACLAGWLIPRLAAQWILAIGLGTVIVSHILIATMPDQQTYWAQVFPATIIMAFCPDFVYTAAQIIASNAVRRSQQGTAASLIGLLLLYGNSLGLGFAGTVEVQINKTSTDVTEGYRGALYFGAALAGLAMIFNLLWVRMVKDEREGWQHPDDIDIDCGVPSSGTSNVGDDRV</sequence>
<feature type="transmembrane region" description="Helical" evidence="6">
    <location>
        <begin position="440"/>
        <end position="460"/>
    </location>
</feature>
<dbReference type="SUPFAM" id="SSF103473">
    <property type="entry name" value="MFS general substrate transporter"/>
    <property type="match status" value="1"/>
</dbReference>
<dbReference type="AlphaFoldDB" id="A0A3E2H6B2"/>
<keyword evidence="3 6" id="KW-1133">Transmembrane helix</keyword>
<dbReference type="Proteomes" id="UP000258309">
    <property type="component" value="Unassembled WGS sequence"/>
</dbReference>
<evidence type="ECO:0000259" key="7">
    <source>
        <dbReference type="PROSITE" id="PS50850"/>
    </source>
</evidence>
<evidence type="ECO:0000256" key="2">
    <source>
        <dbReference type="ARBA" id="ARBA00022692"/>
    </source>
</evidence>
<feature type="non-terminal residue" evidence="8">
    <location>
        <position position="534"/>
    </location>
</feature>
<dbReference type="InterPro" id="IPR036259">
    <property type="entry name" value="MFS_trans_sf"/>
</dbReference>
<dbReference type="EMBL" id="NCSJ02000149">
    <property type="protein sequence ID" value="RFU28827.1"/>
    <property type="molecule type" value="Genomic_DNA"/>
</dbReference>
<keyword evidence="4 6" id="KW-0472">Membrane</keyword>
<dbReference type="OrthoDB" id="440755at2759"/>
<dbReference type="PROSITE" id="PS50850">
    <property type="entry name" value="MFS"/>
    <property type="match status" value="1"/>
</dbReference>
<evidence type="ECO:0000256" key="5">
    <source>
        <dbReference type="SAM" id="MobiDB-lite"/>
    </source>
</evidence>
<dbReference type="PANTHER" id="PTHR42718">
    <property type="entry name" value="MAJOR FACILITATOR SUPERFAMILY MULTIDRUG TRANSPORTER MFSC"/>
    <property type="match status" value="1"/>
</dbReference>
<evidence type="ECO:0000256" key="6">
    <source>
        <dbReference type="SAM" id="Phobius"/>
    </source>
</evidence>
<evidence type="ECO:0000256" key="3">
    <source>
        <dbReference type="ARBA" id="ARBA00022989"/>
    </source>
</evidence>
<dbReference type="Gene3D" id="1.20.1720.10">
    <property type="entry name" value="Multidrug resistance protein D"/>
    <property type="match status" value="1"/>
</dbReference>
<dbReference type="InterPro" id="IPR011701">
    <property type="entry name" value="MFS"/>
</dbReference>
<dbReference type="Pfam" id="PF07690">
    <property type="entry name" value="MFS_1"/>
    <property type="match status" value="1"/>
</dbReference>
<feature type="transmembrane region" description="Helical" evidence="6">
    <location>
        <begin position="377"/>
        <end position="396"/>
    </location>
</feature>
<feature type="transmembrane region" description="Helical" evidence="6">
    <location>
        <begin position="480"/>
        <end position="499"/>
    </location>
</feature>
<gene>
    <name evidence="8" type="ORF">B7463_g7511</name>
</gene>
<dbReference type="PANTHER" id="PTHR42718:SF41">
    <property type="entry name" value="MFS TRANSPORTER OF UNKOWN SPECIFICITY (AFU_ORTHOLOGUE AFUA_5G09940)-RELATED"/>
    <property type="match status" value="1"/>
</dbReference>
<feature type="compositionally biased region" description="Polar residues" evidence="5">
    <location>
        <begin position="523"/>
        <end position="534"/>
    </location>
</feature>
<comment type="subcellular location">
    <subcellularLocation>
        <location evidence="1">Membrane</location>
        <topology evidence="1">Multi-pass membrane protein</topology>
    </subcellularLocation>
</comment>
<feature type="transmembrane region" description="Helical" evidence="6">
    <location>
        <begin position="53"/>
        <end position="79"/>
    </location>
</feature>
<keyword evidence="2 6" id="KW-0812">Transmembrane</keyword>
<reference evidence="8 9" key="1">
    <citation type="submission" date="2018-05" db="EMBL/GenBank/DDBJ databases">
        <title>Draft genome sequence of Scytalidium lignicola DSM 105466, a ubiquitous saprotrophic fungus.</title>
        <authorList>
            <person name="Buettner E."/>
            <person name="Gebauer A.M."/>
            <person name="Hofrichter M."/>
            <person name="Liers C."/>
            <person name="Kellner H."/>
        </authorList>
    </citation>
    <scope>NUCLEOTIDE SEQUENCE [LARGE SCALE GENOMIC DNA]</scope>
    <source>
        <strain evidence="8 9">DSM 105466</strain>
    </source>
</reference>
<accession>A0A3E2H6B2</accession>
<organism evidence="8 9">
    <name type="scientific">Scytalidium lignicola</name>
    <name type="common">Hyphomycete</name>
    <dbReference type="NCBI Taxonomy" id="5539"/>
    <lineage>
        <taxon>Eukaryota</taxon>
        <taxon>Fungi</taxon>
        <taxon>Dikarya</taxon>
        <taxon>Ascomycota</taxon>
        <taxon>Pezizomycotina</taxon>
        <taxon>Leotiomycetes</taxon>
        <taxon>Leotiomycetes incertae sedis</taxon>
        <taxon>Scytalidium</taxon>
    </lineage>
</organism>
<evidence type="ECO:0000313" key="9">
    <source>
        <dbReference type="Proteomes" id="UP000258309"/>
    </source>
</evidence>
<comment type="caution">
    <text evidence="8">The sequence shown here is derived from an EMBL/GenBank/DDBJ whole genome shotgun (WGS) entry which is preliminary data.</text>
</comment>
<feature type="transmembrane region" description="Helical" evidence="6">
    <location>
        <begin position="151"/>
        <end position="172"/>
    </location>
</feature>
<evidence type="ECO:0000313" key="8">
    <source>
        <dbReference type="EMBL" id="RFU28827.1"/>
    </source>
</evidence>
<proteinExistence type="predicted"/>
<dbReference type="InterPro" id="IPR020846">
    <property type="entry name" value="MFS_dom"/>
</dbReference>
<dbReference type="OMA" id="HARIKPQ"/>
<feature type="transmembrane region" description="Helical" evidence="6">
    <location>
        <begin position="402"/>
        <end position="428"/>
    </location>
</feature>
<feature type="domain" description="Major facilitator superfamily (MFS) profile" evidence="7">
    <location>
        <begin position="54"/>
        <end position="503"/>
    </location>
</feature>
<feature type="transmembrane region" description="Helical" evidence="6">
    <location>
        <begin position="124"/>
        <end position="145"/>
    </location>
</feature>
<feature type="transmembrane region" description="Helical" evidence="6">
    <location>
        <begin position="211"/>
        <end position="231"/>
    </location>
</feature>
<feature type="transmembrane region" description="Helical" evidence="6">
    <location>
        <begin position="274"/>
        <end position="292"/>
    </location>
</feature>
<keyword evidence="9" id="KW-1185">Reference proteome</keyword>
<protein>
    <recommendedName>
        <fullName evidence="7">Major facilitator superfamily (MFS) profile domain-containing protein</fullName>
    </recommendedName>
</protein>
<feature type="non-terminal residue" evidence="8">
    <location>
        <position position="1"/>
    </location>
</feature>
<dbReference type="GO" id="GO:0016020">
    <property type="term" value="C:membrane"/>
    <property type="evidence" value="ECO:0007669"/>
    <property type="project" value="UniProtKB-SubCell"/>
</dbReference>
<dbReference type="Gene3D" id="1.20.1250.20">
    <property type="entry name" value="MFS general substrate transporter like domains"/>
    <property type="match status" value="1"/>
</dbReference>
<dbReference type="GO" id="GO:0022857">
    <property type="term" value="F:transmembrane transporter activity"/>
    <property type="evidence" value="ECO:0007669"/>
    <property type="project" value="InterPro"/>
</dbReference>
<feature type="transmembrane region" description="Helical" evidence="6">
    <location>
        <begin position="184"/>
        <end position="205"/>
    </location>
</feature>
<evidence type="ECO:0000256" key="4">
    <source>
        <dbReference type="ARBA" id="ARBA00023136"/>
    </source>
</evidence>
<feature type="region of interest" description="Disordered" evidence="5">
    <location>
        <begin position="513"/>
        <end position="534"/>
    </location>
</feature>
<feature type="transmembrane region" description="Helical" evidence="6">
    <location>
        <begin position="346"/>
        <end position="370"/>
    </location>
</feature>
<name>A0A3E2H6B2_SCYLI</name>
<evidence type="ECO:0000256" key="1">
    <source>
        <dbReference type="ARBA" id="ARBA00004141"/>
    </source>
</evidence>
<feature type="transmembrane region" description="Helical" evidence="6">
    <location>
        <begin position="243"/>
        <end position="262"/>
    </location>
</feature>
<feature type="transmembrane region" description="Helical" evidence="6">
    <location>
        <begin position="312"/>
        <end position="334"/>
    </location>
</feature>